<evidence type="ECO:0000259" key="6">
    <source>
        <dbReference type="Pfam" id="PF00389"/>
    </source>
</evidence>
<feature type="domain" description="D-isomer specific 2-hydroxyacid dehydrogenase NAD-binding" evidence="7">
    <location>
        <begin position="219"/>
        <end position="392"/>
    </location>
</feature>
<proteinExistence type="inferred from homology"/>
<evidence type="ECO:0000256" key="2">
    <source>
        <dbReference type="ARBA" id="ARBA00023002"/>
    </source>
</evidence>
<dbReference type="SUPFAM" id="SSF51735">
    <property type="entry name" value="NAD(P)-binding Rossmann-fold domains"/>
    <property type="match status" value="1"/>
</dbReference>
<dbReference type="GO" id="GO:0030267">
    <property type="term" value="F:glyoxylate reductase (NADPH) activity"/>
    <property type="evidence" value="ECO:0007669"/>
    <property type="project" value="UniProtKB-EC"/>
</dbReference>
<dbReference type="InterPro" id="IPR006139">
    <property type="entry name" value="D-isomer_2_OHA_DH_cat_dom"/>
</dbReference>
<keyword evidence="1" id="KW-0521">NADP</keyword>
<dbReference type="InterPro" id="IPR036291">
    <property type="entry name" value="NAD(P)-bd_dom_sf"/>
</dbReference>
<dbReference type="GO" id="GO:0005829">
    <property type="term" value="C:cytosol"/>
    <property type="evidence" value="ECO:0007669"/>
    <property type="project" value="TreeGrafter"/>
</dbReference>
<organism evidence="8 9">
    <name type="scientific">Erythroxylum novogranatense</name>
    <dbReference type="NCBI Taxonomy" id="1862640"/>
    <lineage>
        <taxon>Eukaryota</taxon>
        <taxon>Viridiplantae</taxon>
        <taxon>Streptophyta</taxon>
        <taxon>Embryophyta</taxon>
        <taxon>Tracheophyta</taxon>
        <taxon>Spermatophyta</taxon>
        <taxon>Magnoliopsida</taxon>
        <taxon>eudicotyledons</taxon>
        <taxon>Gunneridae</taxon>
        <taxon>Pentapetalae</taxon>
        <taxon>rosids</taxon>
        <taxon>fabids</taxon>
        <taxon>Malpighiales</taxon>
        <taxon>Erythroxylaceae</taxon>
        <taxon>Erythroxylum</taxon>
    </lineage>
</organism>
<dbReference type="SUPFAM" id="SSF52283">
    <property type="entry name" value="Formate/glycerate dehydrogenase catalytic domain-like"/>
    <property type="match status" value="1"/>
</dbReference>
<evidence type="ECO:0000256" key="1">
    <source>
        <dbReference type="ARBA" id="ARBA00022857"/>
    </source>
</evidence>
<dbReference type="EMBL" id="JAIWQS010000008">
    <property type="protein sequence ID" value="KAJ8900250.1"/>
    <property type="molecule type" value="Genomic_DNA"/>
</dbReference>
<keyword evidence="3" id="KW-0520">NAD</keyword>
<dbReference type="InterPro" id="IPR006140">
    <property type="entry name" value="D-isomer_DH_NAD-bd"/>
</dbReference>
<gene>
    <name evidence="8" type="ORF">K2173_024890</name>
</gene>
<comment type="similarity">
    <text evidence="5">Belongs to the D-isomer specific 2-hydroxyacid dehydrogenase family.</text>
</comment>
<dbReference type="Pfam" id="PF02826">
    <property type="entry name" value="2-Hacid_dh_C"/>
    <property type="match status" value="1"/>
</dbReference>
<dbReference type="PANTHER" id="PTHR10996:SF179">
    <property type="entry name" value="D-ISOMER SPECIFIC 2-HYDROXYACID DEHYDROGENASE FAMILY PROTEIN-RELATED"/>
    <property type="match status" value="1"/>
</dbReference>
<dbReference type="InterPro" id="IPR050223">
    <property type="entry name" value="D-isomer_2-hydroxyacid_DH"/>
</dbReference>
<dbReference type="PANTHER" id="PTHR10996">
    <property type="entry name" value="2-HYDROXYACID DEHYDROGENASE-RELATED"/>
    <property type="match status" value="1"/>
</dbReference>
<evidence type="ECO:0000256" key="4">
    <source>
        <dbReference type="ARBA" id="ARBA00066661"/>
    </source>
</evidence>
<dbReference type="Gene3D" id="3.40.50.720">
    <property type="entry name" value="NAD(P)-binding Rossmann-like Domain"/>
    <property type="match status" value="2"/>
</dbReference>
<dbReference type="AlphaFoldDB" id="A0AAV8UCF1"/>
<dbReference type="GO" id="GO:0051287">
    <property type="term" value="F:NAD binding"/>
    <property type="evidence" value="ECO:0007669"/>
    <property type="project" value="InterPro"/>
</dbReference>
<sequence>MMTRFHGTHLSLRSSSSNLEHFLFESVKTLKNAEPKGRSQSLLEASLHFSSFVVISKMEHTYALKMRFTTLQHRSLYLREKCSERAKPRLTLVTKMAKSETSQSIQRLPEVLLIRKPPVFKFCGEQSIASDNFRYLKAYQSSLPLDQFLTDHTHSVQAILCTSDSPVTADLLRLLPEVRAVVTTSVGVDQVDLSECRRRGIKVANAGSVYSANVADLAVGLLIDVMRKISAGNRYVKQGLCSTNGDYPLGCKLRGKRVGIVGLGGIGNEVAKRLEAFGCRISYNSRNQKPSVSYHFCQEVLELAADSDVLIICCALNDQTHHLIDKQVLSALGKEGFIVNVGRGPIIDEKELVSCLMNGEIAGAGLDVFENEPNVPQELFVLDNVVMYPHSAVFTPEAFRDLSELLVGNLEAAIANKPLLSELKW</sequence>
<dbReference type="CDD" id="cd12156">
    <property type="entry name" value="HPPR"/>
    <property type="match status" value="1"/>
</dbReference>
<evidence type="ECO:0000259" key="7">
    <source>
        <dbReference type="Pfam" id="PF02826"/>
    </source>
</evidence>
<dbReference type="GO" id="GO:0009853">
    <property type="term" value="P:photorespiration"/>
    <property type="evidence" value="ECO:0007669"/>
    <property type="project" value="UniProtKB-ARBA"/>
</dbReference>
<evidence type="ECO:0000256" key="5">
    <source>
        <dbReference type="RuleBase" id="RU003719"/>
    </source>
</evidence>
<dbReference type="Pfam" id="PF00389">
    <property type="entry name" value="2-Hacid_dh"/>
    <property type="match status" value="1"/>
</dbReference>
<name>A0AAV8UCF1_9ROSI</name>
<keyword evidence="9" id="KW-1185">Reference proteome</keyword>
<evidence type="ECO:0000256" key="3">
    <source>
        <dbReference type="ARBA" id="ARBA00023027"/>
    </source>
</evidence>
<evidence type="ECO:0000313" key="8">
    <source>
        <dbReference type="EMBL" id="KAJ8900250.1"/>
    </source>
</evidence>
<dbReference type="Proteomes" id="UP001159364">
    <property type="component" value="Linkage Group LG08"/>
</dbReference>
<reference evidence="8 9" key="1">
    <citation type="submission" date="2021-09" db="EMBL/GenBank/DDBJ databases">
        <title>Genomic insights and catalytic innovation underlie evolution of tropane alkaloids biosynthesis.</title>
        <authorList>
            <person name="Wang Y.-J."/>
            <person name="Tian T."/>
            <person name="Huang J.-P."/>
            <person name="Huang S.-X."/>
        </authorList>
    </citation>
    <scope>NUCLEOTIDE SEQUENCE [LARGE SCALE GENOMIC DNA]</scope>
    <source>
        <strain evidence="8">KIB-2018</strain>
        <tissue evidence="8">Leaf</tissue>
    </source>
</reference>
<accession>A0AAV8UCF1</accession>
<comment type="caution">
    <text evidence="8">The sequence shown here is derived from an EMBL/GenBank/DDBJ whole genome shotgun (WGS) entry which is preliminary data.</text>
</comment>
<protein>
    <recommendedName>
        <fullName evidence="4">glyoxylate reductase (NADP(+))</fullName>
        <ecNumber evidence="4">1.1.1.79</ecNumber>
    </recommendedName>
</protein>
<evidence type="ECO:0000313" key="9">
    <source>
        <dbReference type="Proteomes" id="UP001159364"/>
    </source>
</evidence>
<feature type="domain" description="D-isomer specific 2-hydroxyacid dehydrogenase catalytic" evidence="6">
    <location>
        <begin position="149"/>
        <end position="422"/>
    </location>
</feature>
<keyword evidence="2 5" id="KW-0560">Oxidoreductase</keyword>
<dbReference type="EC" id="1.1.1.79" evidence="4"/>
<dbReference type="FunFam" id="3.40.50.720:FF:000213">
    <property type="entry name" value="Putative 2-hydroxyacid dehydrogenase"/>
    <property type="match status" value="1"/>
</dbReference>
<dbReference type="GO" id="GO:0016618">
    <property type="term" value="F:hydroxypyruvate reductase [NAD(P)H] activity"/>
    <property type="evidence" value="ECO:0007669"/>
    <property type="project" value="UniProtKB-ARBA"/>
</dbReference>